<dbReference type="GeneID" id="38665902"/>
<reference evidence="5" key="2">
    <citation type="submission" date="2018-04" db="EMBL/GenBank/DDBJ databases">
        <title>Complete genome sequence of Sulfodiicoccus acidiphilus strain HS-1.</title>
        <authorList>
            <person name="Sakai H.D."/>
            <person name="Kurosawa N."/>
        </authorList>
    </citation>
    <scope>NUCLEOTIDE SEQUENCE [LARGE SCALE GENOMIC DNA]</scope>
    <source>
        <strain evidence="5">HS-1</strain>
    </source>
</reference>
<gene>
    <name evidence="4" type="ORF">GCM10007116_07370</name>
    <name evidence="3" type="ORF">HS1genome_0399</name>
</gene>
<keyword evidence="1" id="KW-0238">DNA-binding</keyword>
<dbReference type="EMBL" id="BMQS01000005">
    <property type="protein sequence ID" value="GGT92082.1"/>
    <property type="molecule type" value="Genomic_DNA"/>
</dbReference>
<feature type="domain" description="Cas12f1-like TNB" evidence="2">
    <location>
        <begin position="71"/>
        <end position="134"/>
    </location>
</feature>
<proteinExistence type="predicted"/>
<evidence type="ECO:0000256" key="1">
    <source>
        <dbReference type="ARBA" id="ARBA00023125"/>
    </source>
</evidence>
<dbReference type="Proteomes" id="UP000616143">
    <property type="component" value="Unassembled WGS sequence"/>
</dbReference>
<dbReference type="Pfam" id="PF07282">
    <property type="entry name" value="Cas12f1-like_TNB"/>
    <property type="match status" value="1"/>
</dbReference>
<reference evidence="4" key="4">
    <citation type="submission" date="2020-09" db="EMBL/GenBank/DDBJ databases">
        <authorList>
            <person name="Sun Q."/>
            <person name="Ohkuma M."/>
        </authorList>
    </citation>
    <scope>NUCLEOTIDE SEQUENCE</scope>
    <source>
        <strain evidence="4">JCM 31740</strain>
    </source>
</reference>
<keyword evidence="5" id="KW-1185">Reference proteome</keyword>
<reference evidence="3" key="3">
    <citation type="journal article" date="2019" name="BMC Res. Notes">
        <title>Complete genome sequence of the Sulfodiicoccus acidiphilus strain HS-1T, the first crenarchaeon that lacks polB3, isolated from an acidic hot spring in Ohwaku-dani, Hakone, Japan.</title>
        <authorList>
            <person name="Sakai H.D."/>
            <person name="Kurosawa N."/>
        </authorList>
    </citation>
    <scope>NUCLEOTIDE SEQUENCE</scope>
    <source>
        <strain evidence="3">HS-1</strain>
    </source>
</reference>
<dbReference type="Proteomes" id="UP000276741">
    <property type="component" value="Chromosome"/>
</dbReference>
<dbReference type="InterPro" id="IPR010095">
    <property type="entry name" value="Cas12f1-like_TNB"/>
</dbReference>
<dbReference type="KEGG" id="sacd:HS1genome_0399"/>
<dbReference type="EMBL" id="AP018553">
    <property type="protein sequence ID" value="BBD72010.1"/>
    <property type="molecule type" value="Genomic_DNA"/>
</dbReference>
<reference evidence="4" key="1">
    <citation type="journal article" date="2014" name="Int. J. Syst. Evol. Microbiol.">
        <title>Complete genome sequence of Corynebacterium casei LMG S-19264T (=DSM 44701T), isolated from a smear-ripened cheese.</title>
        <authorList>
            <consortium name="US DOE Joint Genome Institute (JGI-PGF)"/>
            <person name="Walter F."/>
            <person name="Albersmeier A."/>
            <person name="Kalinowski J."/>
            <person name="Ruckert C."/>
        </authorList>
    </citation>
    <scope>NUCLEOTIDE SEQUENCE</scope>
    <source>
        <strain evidence="4">JCM 31740</strain>
    </source>
</reference>
<accession>A0A348B1F8</accession>
<evidence type="ECO:0000313" key="5">
    <source>
        <dbReference type="Proteomes" id="UP000276741"/>
    </source>
</evidence>
<evidence type="ECO:0000313" key="3">
    <source>
        <dbReference type="EMBL" id="BBD72010.1"/>
    </source>
</evidence>
<dbReference type="AlphaFoldDB" id="A0A348B1F8"/>
<evidence type="ECO:0000313" key="4">
    <source>
        <dbReference type="EMBL" id="GGT92082.1"/>
    </source>
</evidence>
<evidence type="ECO:0000259" key="2">
    <source>
        <dbReference type="Pfam" id="PF07282"/>
    </source>
</evidence>
<name>A0A348B1F8_9CREN</name>
<organism evidence="3 5">
    <name type="scientific">Sulfodiicoccus acidiphilus</name>
    <dbReference type="NCBI Taxonomy" id="1670455"/>
    <lineage>
        <taxon>Archaea</taxon>
        <taxon>Thermoproteota</taxon>
        <taxon>Thermoprotei</taxon>
        <taxon>Sulfolobales</taxon>
        <taxon>Sulfolobaceae</taxon>
        <taxon>Sulfodiicoccus</taxon>
    </lineage>
</organism>
<protein>
    <recommendedName>
        <fullName evidence="2">Cas12f1-like TNB domain-containing protein</fullName>
    </recommendedName>
</protein>
<dbReference type="RefSeq" id="WP_229768136.1">
    <property type="nucleotide sequence ID" value="NZ_AP018553.1"/>
</dbReference>
<sequence length="153" mass="17888">MGEYDAYEELSCERRILFNRLQKRFVHLYRTLSSKMVEELHNLGVSTIYVGYPYNIGQDKGNKFTVNVWSYRKLIRAIELKAQEYGMKVYEVIEYNTSRLCAHHDVEVKRQPRGVVHCPFGHKLHSDLNGALNIRKKAVNKIVTAVKNRFPSL</sequence>
<dbReference type="GO" id="GO:0003677">
    <property type="term" value="F:DNA binding"/>
    <property type="evidence" value="ECO:0007669"/>
    <property type="project" value="UniProtKB-KW"/>
</dbReference>